<gene>
    <name evidence="5 7" type="primary">glk</name>
    <name evidence="7" type="ORF">K6753_01215</name>
</gene>
<dbReference type="EMBL" id="JAINZW010000001">
    <property type="protein sequence ID" value="MBZ4038153.1"/>
    <property type="molecule type" value="Genomic_DNA"/>
</dbReference>
<dbReference type="EC" id="2.7.1.2" evidence="5"/>
<dbReference type="SUPFAM" id="SSF53067">
    <property type="entry name" value="Actin-like ATPase domain"/>
    <property type="match status" value="1"/>
</dbReference>
<dbReference type="PANTHER" id="PTHR47690:SF1">
    <property type="entry name" value="GLUCOKINASE"/>
    <property type="match status" value="1"/>
</dbReference>
<evidence type="ECO:0000256" key="3">
    <source>
        <dbReference type="ARBA" id="ARBA00022777"/>
    </source>
</evidence>
<dbReference type="Gene3D" id="3.40.367.20">
    <property type="match status" value="1"/>
</dbReference>
<comment type="similarity">
    <text evidence="5 6">Belongs to the bacterial glucokinase family.</text>
</comment>
<dbReference type="HAMAP" id="MF_00524">
    <property type="entry name" value="Glucokinase"/>
    <property type="match status" value="1"/>
</dbReference>
<evidence type="ECO:0000313" key="7">
    <source>
        <dbReference type="EMBL" id="MBZ4038153.1"/>
    </source>
</evidence>
<protein>
    <recommendedName>
        <fullName evidence="5">Glucokinase</fullName>
        <ecNumber evidence="5">2.7.1.2</ecNumber>
    </recommendedName>
    <alternativeName>
        <fullName evidence="5">Glucose kinase</fullName>
    </alternativeName>
</protein>
<feature type="binding site" evidence="5">
    <location>
        <begin position="16"/>
        <end position="21"/>
    </location>
    <ligand>
        <name>ATP</name>
        <dbReference type="ChEBI" id="CHEBI:30616"/>
    </ligand>
</feature>
<evidence type="ECO:0000256" key="2">
    <source>
        <dbReference type="ARBA" id="ARBA00022741"/>
    </source>
</evidence>
<dbReference type="CDD" id="cd24008">
    <property type="entry name" value="ASKHA_NBD_GLK"/>
    <property type="match status" value="1"/>
</dbReference>
<dbReference type="NCBIfam" id="TIGR00749">
    <property type="entry name" value="glk"/>
    <property type="match status" value="1"/>
</dbReference>
<evidence type="ECO:0000256" key="4">
    <source>
        <dbReference type="ARBA" id="ARBA00022840"/>
    </source>
</evidence>
<keyword evidence="1 5" id="KW-0808">Transferase</keyword>
<keyword evidence="2 5" id="KW-0547">Nucleotide-binding</keyword>
<evidence type="ECO:0000256" key="6">
    <source>
        <dbReference type="RuleBase" id="RU004046"/>
    </source>
</evidence>
<dbReference type="Proteomes" id="UP001430954">
    <property type="component" value="Unassembled WGS sequence"/>
</dbReference>
<name>A0ABS7T2Q7_9GAMM</name>
<comment type="caution">
    <text evidence="7">The sequence shown here is derived from an EMBL/GenBank/DDBJ whole genome shotgun (WGS) entry which is preliminary data.</text>
</comment>
<dbReference type="Gene3D" id="3.30.420.40">
    <property type="match status" value="1"/>
</dbReference>
<dbReference type="PANTHER" id="PTHR47690">
    <property type="entry name" value="GLUCOKINASE"/>
    <property type="match status" value="1"/>
</dbReference>
<comment type="subcellular location">
    <subcellularLocation>
        <location evidence="5">Cytoplasm</location>
    </subcellularLocation>
</comment>
<keyword evidence="5" id="KW-0963">Cytoplasm</keyword>
<sequence length="340" mass="36110">MVERIDDDLDRLALIADIGGTNARFALTDAAPVPRILHSRTLHNADYASLQHAAEAYLGDIGARPRRAALALACPVHTEEIRLTNRAWSFNRNELRDALGLDELNLLNDFGAVAWSVPALAEGERVHLYGPLRSGLEGPVSVLGPGTGFGVALLVGDAGRGWQAVETEGGHVSFAPIGDEEHALARWMNARHGRTSWERLLSGSGLSSIDAVLRGIEAGVDVGTPHLALAPREPAEVVAAALDGHDAVARRSLARFCSILGSVAGDAALIHGARTVMIAGGIIPRFIPFLRSSAFRERFLSKGRFAAYLESVSVQVVTHPHPGLLGAAVALRRPDATETV</sequence>
<organism evidence="7 8">
    <name type="scientific">Novilysobacter selenitireducens</name>
    <dbReference type="NCBI Taxonomy" id="2872639"/>
    <lineage>
        <taxon>Bacteria</taxon>
        <taxon>Pseudomonadati</taxon>
        <taxon>Pseudomonadota</taxon>
        <taxon>Gammaproteobacteria</taxon>
        <taxon>Lysobacterales</taxon>
        <taxon>Lysobacteraceae</taxon>
        <taxon>Novilysobacter</taxon>
    </lineage>
</organism>
<dbReference type="InterPro" id="IPR003836">
    <property type="entry name" value="Glucokinase"/>
</dbReference>
<dbReference type="InterPro" id="IPR043129">
    <property type="entry name" value="ATPase_NBD"/>
</dbReference>
<accession>A0ABS7T2Q7</accession>
<evidence type="ECO:0000313" key="8">
    <source>
        <dbReference type="Proteomes" id="UP001430954"/>
    </source>
</evidence>
<keyword evidence="4 5" id="KW-0067">ATP-binding</keyword>
<proteinExistence type="inferred from homology"/>
<dbReference type="Pfam" id="PF02685">
    <property type="entry name" value="Glucokinase"/>
    <property type="match status" value="1"/>
</dbReference>
<keyword evidence="8" id="KW-1185">Reference proteome</keyword>
<evidence type="ECO:0000256" key="5">
    <source>
        <dbReference type="HAMAP-Rule" id="MF_00524"/>
    </source>
</evidence>
<dbReference type="GO" id="GO:0004340">
    <property type="term" value="F:glucokinase activity"/>
    <property type="evidence" value="ECO:0007669"/>
    <property type="project" value="UniProtKB-EC"/>
</dbReference>
<keyword evidence="3 5" id="KW-0418">Kinase</keyword>
<comment type="catalytic activity">
    <reaction evidence="5">
        <text>D-glucose + ATP = D-glucose 6-phosphate + ADP + H(+)</text>
        <dbReference type="Rhea" id="RHEA:17825"/>
        <dbReference type="ChEBI" id="CHEBI:4167"/>
        <dbReference type="ChEBI" id="CHEBI:15378"/>
        <dbReference type="ChEBI" id="CHEBI:30616"/>
        <dbReference type="ChEBI" id="CHEBI:61548"/>
        <dbReference type="ChEBI" id="CHEBI:456216"/>
        <dbReference type="EC" id="2.7.1.2"/>
    </reaction>
</comment>
<dbReference type="RefSeq" id="WP_223674360.1">
    <property type="nucleotide sequence ID" value="NZ_JAINZW010000001.1"/>
</dbReference>
<reference evidence="7 8" key="1">
    <citation type="submission" date="2021-09" db="EMBL/GenBank/DDBJ databases">
        <title>Lysobacter sp. 13A isolated from the river sediment.</title>
        <authorList>
            <person name="Liu H."/>
            <person name="Li S."/>
            <person name="Mao S."/>
        </authorList>
    </citation>
    <scope>NUCLEOTIDE SEQUENCE [LARGE SCALE GENOMIC DNA]</scope>
    <source>
        <strain evidence="7 8">13A</strain>
    </source>
</reference>
<keyword evidence="5" id="KW-0324">Glycolysis</keyword>
<evidence type="ECO:0000256" key="1">
    <source>
        <dbReference type="ARBA" id="ARBA00022679"/>
    </source>
</evidence>
<dbReference type="InterPro" id="IPR050201">
    <property type="entry name" value="Bacterial_glucokinase"/>
</dbReference>